<dbReference type="PROSITE" id="PS51146">
    <property type="entry name" value="KAIC"/>
    <property type="match status" value="1"/>
</dbReference>
<dbReference type="SMART" id="SM00382">
    <property type="entry name" value="AAA"/>
    <property type="match status" value="1"/>
</dbReference>
<dbReference type="Pfam" id="PF06745">
    <property type="entry name" value="ATPase"/>
    <property type="match status" value="2"/>
</dbReference>
<reference evidence="4" key="1">
    <citation type="submission" date="2021-03" db="EMBL/GenBank/DDBJ databases">
        <authorList>
            <person name="Jaffe A."/>
        </authorList>
    </citation>
    <scope>NUCLEOTIDE SEQUENCE</scope>
    <source>
        <strain evidence="4">RIFCSPLOWO2_01_FULL_AR10_48_17</strain>
    </source>
</reference>
<dbReference type="GO" id="GO:0005524">
    <property type="term" value="F:ATP binding"/>
    <property type="evidence" value="ECO:0007669"/>
    <property type="project" value="UniProtKB-KW"/>
</dbReference>
<keyword evidence="2" id="KW-0067">ATP-binding</keyword>
<dbReference type="Proteomes" id="UP000675968">
    <property type="component" value="Unassembled WGS sequence"/>
</dbReference>
<evidence type="ECO:0000256" key="1">
    <source>
        <dbReference type="ARBA" id="ARBA00022741"/>
    </source>
</evidence>
<feature type="domain" description="KaiC" evidence="3">
    <location>
        <begin position="4"/>
        <end position="252"/>
    </location>
</feature>
<keyword evidence="1" id="KW-0547">Nucleotide-binding</keyword>
<evidence type="ECO:0000313" key="5">
    <source>
        <dbReference type="Proteomes" id="UP000675968"/>
    </source>
</evidence>
<evidence type="ECO:0000259" key="3">
    <source>
        <dbReference type="PROSITE" id="PS51146"/>
    </source>
</evidence>
<dbReference type="SUPFAM" id="SSF52540">
    <property type="entry name" value="P-loop containing nucleoside triphosphate hydrolases"/>
    <property type="match status" value="1"/>
</dbReference>
<comment type="caution">
    <text evidence="4">The sequence shown here is derived from an EMBL/GenBank/DDBJ whole genome shotgun (WGS) entry which is preliminary data.</text>
</comment>
<dbReference type="PRINTS" id="PR01874">
    <property type="entry name" value="DNAREPAIRADA"/>
</dbReference>
<dbReference type="InterPro" id="IPR010624">
    <property type="entry name" value="KaiC_dom"/>
</dbReference>
<proteinExistence type="predicted"/>
<evidence type="ECO:0000256" key="2">
    <source>
        <dbReference type="ARBA" id="ARBA00022840"/>
    </source>
</evidence>
<sequence length="252" mass="27606">MAVSRTKTGIEGLDKALQGGLPEGNMVLISGGAGTGKSTFCMQFLVHGAQNNERGVYISTEQTESELIKQGLGFGWDLESLIKRGLIKVVFYDITGGDNFLKRLDLILKEFKPKRIVVDSMSTLTDAMIVGGLAEHDAFSMVQIAETVSPIPRTEQLIAKQILYRLLSSLRAYGVTTMLTSELFEEAARLSADGVSEFIADGVIVLSYLGVGSSVFRSVRIRKMRYTDHEKGSLRYEMSPKGITIKIDDLAL</sequence>
<dbReference type="InterPro" id="IPR027417">
    <property type="entry name" value="P-loop_NTPase"/>
</dbReference>
<protein>
    <recommendedName>
        <fullName evidence="3">KaiC domain-containing protein</fullName>
    </recommendedName>
</protein>
<accession>A0A8T4L8E5</accession>
<dbReference type="AlphaFoldDB" id="A0A8T4L8E5"/>
<dbReference type="InterPro" id="IPR003593">
    <property type="entry name" value="AAA+_ATPase"/>
</dbReference>
<dbReference type="Gene3D" id="3.40.50.300">
    <property type="entry name" value="P-loop containing nucleotide triphosphate hydrolases"/>
    <property type="match status" value="1"/>
</dbReference>
<dbReference type="EMBL" id="JAGVWC010000010">
    <property type="protein sequence ID" value="MBS3061799.1"/>
    <property type="molecule type" value="Genomic_DNA"/>
</dbReference>
<reference evidence="4" key="2">
    <citation type="submission" date="2021-05" db="EMBL/GenBank/DDBJ databases">
        <title>Protein family content uncovers lineage relationships and bacterial pathway maintenance mechanisms in DPANN archaea.</title>
        <authorList>
            <person name="Castelle C.J."/>
            <person name="Meheust R."/>
            <person name="Jaffe A.L."/>
            <person name="Seitz K."/>
            <person name="Gong X."/>
            <person name="Baker B.J."/>
            <person name="Banfield J.F."/>
        </authorList>
    </citation>
    <scope>NUCLEOTIDE SEQUENCE</scope>
    <source>
        <strain evidence="4">RIFCSPLOWO2_01_FULL_AR10_48_17</strain>
    </source>
</reference>
<name>A0A8T4L8E5_9ARCH</name>
<dbReference type="InterPro" id="IPR014774">
    <property type="entry name" value="KaiC-like_dom"/>
</dbReference>
<organism evidence="4 5">
    <name type="scientific">Candidatus Iainarchaeum sp</name>
    <dbReference type="NCBI Taxonomy" id="3101447"/>
    <lineage>
        <taxon>Archaea</taxon>
        <taxon>Candidatus Iainarchaeota</taxon>
        <taxon>Candidatus Iainarchaeia</taxon>
        <taxon>Candidatus Iainarchaeales</taxon>
        <taxon>Candidatus Iainarchaeaceae</taxon>
        <taxon>Candidatus Iainarchaeum</taxon>
    </lineage>
</organism>
<evidence type="ECO:0000313" key="4">
    <source>
        <dbReference type="EMBL" id="MBS3061799.1"/>
    </source>
</evidence>
<dbReference type="PANTHER" id="PTHR43637">
    <property type="entry name" value="UPF0273 PROTEIN TM_0370"/>
    <property type="match status" value="1"/>
</dbReference>
<gene>
    <name evidence="4" type="ORF">J4215_04425</name>
</gene>